<dbReference type="Proteomes" id="UP001311232">
    <property type="component" value="Unassembled WGS sequence"/>
</dbReference>
<dbReference type="AlphaFoldDB" id="A0AAV9RYF9"/>
<reference evidence="1 2" key="1">
    <citation type="submission" date="2021-06" db="EMBL/GenBank/DDBJ databases">
        <authorList>
            <person name="Palmer J.M."/>
        </authorList>
    </citation>
    <scope>NUCLEOTIDE SEQUENCE [LARGE SCALE GENOMIC DNA]</scope>
    <source>
        <strain evidence="1 2">MEX-2019</strain>
        <tissue evidence="1">Muscle</tissue>
    </source>
</reference>
<sequence>MLLHLALVFEDLGRRARLSVTRPQVPGPVPEAADAAASAAVGRCLLTETQQNAREERIGVQLHQQRLRIIRVDARMFRSSCRVRTR</sequence>
<evidence type="ECO:0008006" key="3">
    <source>
        <dbReference type="Google" id="ProtNLM"/>
    </source>
</evidence>
<dbReference type="EMBL" id="JAHHUM010001178">
    <property type="protein sequence ID" value="KAK5614008.1"/>
    <property type="molecule type" value="Genomic_DNA"/>
</dbReference>
<organism evidence="1 2">
    <name type="scientific">Crenichthys baileyi</name>
    <name type="common">White River springfish</name>
    <dbReference type="NCBI Taxonomy" id="28760"/>
    <lineage>
        <taxon>Eukaryota</taxon>
        <taxon>Metazoa</taxon>
        <taxon>Chordata</taxon>
        <taxon>Craniata</taxon>
        <taxon>Vertebrata</taxon>
        <taxon>Euteleostomi</taxon>
        <taxon>Actinopterygii</taxon>
        <taxon>Neopterygii</taxon>
        <taxon>Teleostei</taxon>
        <taxon>Neoteleostei</taxon>
        <taxon>Acanthomorphata</taxon>
        <taxon>Ovalentaria</taxon>
        <taxon>Atherinomorphae</taxon>
        <taxon>Cyprinodontiformes</taxon>
        <taxon>Goodeidae</taxon>
        <taxon>Crenichthys</taxon>
    </lineage>
</organism>
<comment type="caution">
    <text evidence="1">The sequence shown here is derived from an EMBL/GenBank/DDBJ whole genome shotgun (WGS) entry which is preliminary data.</text>
</comment>
<accession>A0AAV9RYF9</accession>
<evidence type="ECO:0000313" key="1">
    <source>
        <dbReference type="EMBL" id="KAK5614008.1"/>
    </source>
</evidence>
<evidence type="ECO:0000313" key="2">
    <source>
        <dbReference type="Proteomes" id="UP001311232"/>
    </source>
</evidence>
<protein>
    <recommendedName>
        <fullName evidence="3">Secreted protein</fullName>
    </recommendedName>
</protein>
<name>A0AAV9RYF9_9TELE</name>
<keyword evidence="2" id="KW-1185">Reference proteome</keyword>
<gene>
    <name evidence="1" type="ORF">CRENBAI_012716</name>
</gene>
<proteinExistence type="predicted"/>